<protein>
    <recommendedName>
        <fullName evidence="6">UDP-N-acetylglucosamine--dolichyl-phosphate N-acetylglucosaminephosphotransferase</fullName>
        <ecNumber evidence="5">2.7.8.15</ecNumber>
    </recommendedName>
    <alternativeName>
        <fullName evidence="15">GlcNAc-1-P transferase</fullName>
    </alternativeName>
    <alternativeName>
        <fullName evidence="16">N-acetylglucosamine-1-phosphate transferase</fullName>
    </alternativeName>
</protein>
<evidence type="ECO:0000313" key="20">
    <source>
        <dbReference type="EMBL" id="GMS80734.1"/>
    </source>
</evidence>
<sequence>MVDLDVLTLAESAFISVLGYFICRHLIREYTPVFIQRNMAGRDLCKKNSGPIPEPMGIICAIVWMTCQSIFLPLPFLQWTMSEQEFPHAKFYGFLSAQLSISSAVMLGFVDDMLDLRWRHKLLFPTLSTLPVLMIYYLSGNSTTVILPPLLRSIVSPYLGEVPGCLDISFFYYIYMGMLIVFSTNSINIYAGVNGLEVGQSIVVAASVLLFNFIQLYRMETEAWCHSISIYILLPFLTTSIALYSFNQYPARVFVGDTYCYWAGMTLAVAAILGHFSKTMILFLVPQVANFLYSIPQLFKLVPCPRHRLPKYDPESDKLGMSYAEFKSGSLNAGGRMVISVLSSLRLMHREEFKKDGEKWTRVNNMTVINLMLLFVGPVHEATLTNCLLLLQLVFSVFGFAIRFGLASMIYNVVN</sequence>
<accession>A0AAV5SD32</accession>
<keyword evidence="9 19" id="KW-0812">Transmembrane</keyword>
<comment type="pathway">
    <text evidence="3">Protein modification; protein glycosylation.</text>
</comment>
<dbReference type="GO" id="GO:0006488">
    <property type="term" value="P:dolichol-linked oligosaccharide biosynthetic process"/>
    <property type="evidence" value="ECO:0007669"/>
    <property type="project" value="InterPro"/>
</dbReference>
<evidence type="ECO:0000256" key="4">
    <source>
        <dbReference type="ARBA" id="ARBA00009317"/>
    </source>
</evidence>
<keyword evidence="10" id="KW-0479">Metal-binding</keyword>
<evidence type="ECO:0000256" key="9">
    <source>
        <dbReference type="ARBA" id="ARBA00022692"/>
    </source>
</evidence>
<dbReference type="InterPro" id="IPR033895">
    <property type="entry name" value="GPT"/>
</dbReference>
<feature type="transmembrane region" description="Helical" evidence="19">
    <location>
        <begin position="198"/>
        <end position="216"/>
    </location>
</feature>
<dbReference type="InterPro" id="IPR000715">
    <property type="entry name" value="Glycosyl_transferase_4"/>
</dbReference>
<name>A0AAV5SD32_9BILA</name>
<reference evidence="20" key="1">
    <citation type="submission" date="2023-10" db="EMBL/GenBank/DDBJ databases">
        <title>Genome assembly of Pristionchus species.</title>
        <authorList>
            <person name="Yoshida K."/>
            <person name="Sommer R.J."/>
        </authorList>
    </citation>
    <scope>NUCLEOTIDE SEQUENCE</scope>
    <source>
        <strain evidence="20">RS0144</strain>
    </source>
</reference>
<feature type="transmembrane region" description="Helical" evidence="19">
    <location>
        <begin position="360"/>
        <end position="377"/>
    </location>
</feature>
<comment type="subcellular location">
    <subcellularLocation>
        <location evidence="2">Endoplasmic reticulum membrane</location>
        <topology evidence="2">Multi-pass membrane protein</topology>
    </subcellularLocation>
</comment>
<dbReference type="GO" id="GO:0003975">
    <property type="term" value="F:UDP-N-acetylglucosamine-dolichyl-phosphate N-acetylglucosaminephosphotransferase activity"/>
    <property type="evidence" value="ECO:0007669"/>
    <property type="project" value="UniProtKB-EC"/>
</dbReference>
<dbReference type="Pfam" id="PF00953">
    <property type="entry name" value="Glycos_transf_4"/>
    <property type="match status" value="1"/>
</dbReference>
<dbReference type="GO" id="GO:0005789">
    <property type="term" value="C:endoplasmic reticulum membrane"/>
    <property type="evidence" value="ECO:0007669"/>
    <property type="project" value="UniProtKB-SubCell"/>
</dbReference>
<feature type="transmembrane region" description="Helical" evidence="19">
    <location>
        <begin position="389"/>
        <end position="414"/>
    </location>
</feature>
<dbReference type="GO" id="GO:0046872">
    <property type="term" value="F:metal ion binding"/>
    <property type="evidence" value="ECO:0007669"/>
    <property type="project" value="UniProtKB-KW"/>
</dbReference>
<organism evidence="20 21">
    <name type="scientific">Pristionchus entomophagus</name>
    <dbReference type="NCBI Taxonomy" id="358040"/>
    <lineage>
        <taxon>Eukaryota</taxon>
        <taxon>Metazoa</taxon>
        <taxon>Ecdysozoa</taxon>
        <taxon>Nematoda</taxon>
        <taxon>Chromadorea</taxon>
        <taxon>Rhabditida</taxon>
        <taxon>Rhabditina</taxon>
        <taxon>Diplogasteromorpha</taxon>
        <taxon>Diplogasteroidea</taxon>
        <taxon>Neodiplogasteridae</taxon>
        <taxon>Pristionchus</taxon>
    </lineage>
</organism>
<dbReference type="AlphaFoldDB" id="A0AAV5SD32"/>
<evidence type="ECO:0000256" key="19">
    <source>
        <dbReference type="SAM" id="Phobius"/>
    </source>
</evidence>
<evidence type="ECO:0000256" key="13">
    <source>
        <dbReference type="ARBA" id="ARBA00022989"/>
    </source>
</evidence>
<feature type="transmembrane region" description="Helical" evidence="19">
    <location>
        <begin position="170"/>
        <end position="191"/>
    </location>
</feature>
<evidence type="ECO:0000256" key="17">
    <source>
        <dbReference type="ARBA" id="ARBA00044717"/>
    </source>
</evidence>
<dbReference type="PANTHER" id="PTHR10571:SF0">
    <property type="entry name" value="UDP-N-ACETYLGLUCOSAMINE--DOLICHYL-PHOSPHATE N-ACETYLGLUCOSAMINEPHOSPHOTRANSFERASE"/>
    <property type="match status" value="1"/>
</dbReference>
<keyword evidence="8" id="KW-0808">Transferase</keyword>
<keyword evidence="13 19" id="KW-1133">Transmembrane helix</keyword>
<dbReference type="Proteomes" id="UP001432027">
    <property type="component" value="Unassembled WGS sequence"/>
</dbReference>
<comment type="function">
    <text evidence="17">UDP-N-acetylglucosamine--dolichyl-phosphate N-acetylglucosaminephosphotransferase that operates in the biosynthetic pathway of dolichol-linked oligosaccharides, the glycan precursors employed in protein asparagine (N)-glycosylation. The assembly of dolichol-linked oligosaccharides begins on the cytosolic side of the endoplasmic reticulum membrane and finishes in its lumen. The sequential addition of sugars to dolichol pyrophosphate produces dolichol-linked oligosaccharides containing fourteen sugars, including two GlcNAcs, nine mannoses and three glucoses. Once assembled, the oligosaccharide is transferred from the lipid to nascent proteins by oligosaccharyltransferases. Catalyzes the initial step of dolichol-linked oligosaccharide biosynthesis, transfering GlcNAc-1-P from cytosolic UDP-GlcNAc onto the carrier lipid dolichyl phosphate (P-dolichol), yielding GlcNAc-P-P-dolichol embedded in the cytoplasmic leaflet of the endoplasmic reticulum membrane.</text>
</comment>
<keyword evidence="11" id="KW-0256">Endoplasmic reticulum</keyword>
<evidence type="ECO:0000313" key="21">
    <source>
        <dbReference type="Proteomes" id="UP001432027"/>
    </source>
</evidence>
<dbReference type="PANTHER" id="PTHR10571">
    <property type="entry name" value="UDP-N-ACETYLGLUCOSAMINE--DOLICHYL-PHOSPHATE N-ACETYLGLUCOSAMINEPHOSPHOTRANSFERASE"/>
    <property type="match status" value="1"/>
</dbReference>
<feature type="transmembrane region" description="Helical" evidence="19">
    <location>
        <begin position="56"/>
        <end position="79"/>
    </location>
</feature>
<keyword evidence="12" id="KW-0460">Magnesium</keyword>
<evidence type="ECO:0000256" key="10">
    <source>
        <dbReference type="ARBA" id="ARBA00022723"/>
    </source>
</evidence>
<evidence type="ECO:0000256" key="3">
    <source>
        <dbReference type="ARBA" id="ARBA00004922"/>
    </source>
</evidence>
<evidence type="ECO:0000256" key="18">
    <source>
        <dbReference type="ARBA" id="ARBA00045078"/>
    </source>
</evidence>
<comment type="catalytic activity">
    <reaction evidence="18">
        <text>a di-trans,poly-cis-dolichyl phosphate + UDP-N-acetyl-alpha-D-glucosamine = an N-acetyl-alpha-D-glucosaminyl-diphospho-di-trans,poly-cis-dolichol + UMP</text>
        <dbReference type="Rhea" id="RHEA:13289"/>
        <dbReference type="Rhea" id="RHEA-COMP:19498"/>
        <dbReference type="Rhea" id="RHEA-COMP:19507"/>
        <dbReference type="ChEBI" id="CHEBI:57683"/>
        <dbReference type="ChEBI" id="CHEBI:57705"/>
        <dbReference type="ChEBI" id="CHEBI:57865"/>
        <dbReference type="ChEBI" id="CHEBI:58427"/>
        <dbReference type="EC" id="2.7.8.15"/>
    </reaction>
    <physiologicalReaction direction="left-to-right" evidence="18">
        <dbReference type="Rhea" id="RHEA:13290"/>
    </physiologicalReaction>
</comment>
<evidence type="ECO:0000256" key="7">
    <source>
        <dbReference type="ARBA" id="ARBA00022676"/>
    </source>
</evidence>
<feature type="transmembrane region" description="Helical" evidence="19">
    <location>
        <begin position="91"/>
        <end position="110"/>
    </location>
</feature>
<evidence type="ECO:0000256" key="5">
    <source>
        <dbReference type="ARBA" id="ARBA00013225"/>
    </source>
</evidence>
<evidence type="ECO:0000256" key="2">
    <source>
        <dbReference type="ARBA" id="ARBA00004477"/>
    </source>
</evidence>
<proteinExistence type="inferred from homology"/>
<comment type="caution">
    <text evidence="20">The sequence shown here is derived from an EMBL/GenBank/DDBJ whole genome shotgun (WGS) entry which is preliminary data.</text>
</comment>
<keyword evidence="7" id="KW-0328">Glycosyltransferase</keyword>
<evidence type="ECO:0000256" key="14">
    <source>
        <dbReference type="ARBA" id="ARBA00023136"/>
    </source>
</evidence>
<dbReference type="CDD" id="cd06855">
    <property type="entry name" value="GT_GPT_euk"/>
    <property type="match status" value="1"/>
</dbReference>
<comment type="cofactor">
    <cofactor evidence="1">
        <name>Mg(2+)</name>
        <dbReference type="ChEBI" id="CHEBI:18420"/>
    </cofactor>
</comment>
<keyword evidence="21" id="KW-1185">Reference proteome</keyword>
<gene>
    <name evidence="20" type="ORF">PENTCL1PPCAC_2909</name>
</gene>
<feature type="transmembrane region" description="Helical" evidence="19">
    <location>
        <begin position="228"/>
        <end position="247"/>
    </location>
</feature>
<dbReference type="EMBL" id="BTSX01000001">
    <property type="protein sequence ID" value="GMS80734.1"/>
    <property type="molecule type" value="Genomic_DNA"/>
</dbReference>
<evidence type="ECO:0000256" key="16">
    <source>
        <dbReference type="ARBA" id="ARBA00033238"/>
    </source>
</evidence>
<evidence type="ECO:0000256" key="11">
    <source>
        <dbReference type="ARBA" id="ARBA00022824"/>
    </source>
</evidence>
<evidence type="ECO:0000256" key="12">
    <source>
        <dbReference type="ARBA" id="ARBA00022842"/>
    </source>
</evidence>
<evidence type="ECO:0000256" key="6">
    <source>
        <dbReference type="ARBA" id="ARBA00017659"/>
    </source>
</evidence>
<comment type="similarity">
    <text evidence="4">Belongs to the glycosyltransferase 4 family.</text>
</comment>
<dbReference type="GO" id="GO:0016757">
    <property type="term" value="F:glycosyltransferase activity"/>
    <property type="evidence" value="ECO:0007669"/>
    <property type="project" value="UniProtKB-KW"/>
</dbReference>
<feature type="transmembrane region" description="Helical" evidence="19">
    <location>
        <begin position="259"/>
        <end position="285"/>
    </location>
</feature>
<keyword evidence="14 19" id="KW-0472">Membrane</keyword>
<evidence type="ECO:0000256" key="15">
    <source>
        <dbReference type="ARBA" id="ARBA00029567"/>
    </source>
</evidence>
<evidence type="ECO:0000256" key="1">
    <source>
        <dbReference type="ARBA" id="ARBA00001946"/>
    </source>
</evidence>
<dbReference type="EC" id="2.7.8.15" evidence="5"/>
<evidence type="ECO:0000256" key="8">
    <source>
        <dbReference type="ARBA" id="ARBA00022679"/>
    </source>
</evidence>